<dbReference type="Proteomes" id="UP000231143">
    <property type="component" value="Unassembled WGS sequence"/>
</dbReference>
<dbReference type="AlphaFoldDB" id="A0A2H0DY09"/>
<evidence type="ECO:0000313" key="3">
    <source>
        <dbReference type="EMBL" id="PIP86881.1"/>
    </source>
</evidence>
<dbReference type="Gene3D" id="3.40.50.720">
    <property type="entry name" value="NAD(P)-binding Rossmann-like Domain"/>
    <property type="match status" value="1"/>
</dbReference>
<organism evidence="3 4">
    <name type="scientific">Candidatus Campbellbacteria bacterium CG22_combo_CG10-13_8_21_14_all_36_13</name>
    <dbReference type="NCBI Taxonomy" id="1974529"/>
    <lineage>
        <taxon>Bacteria</taxon>
        <taxon>Candidatus Campbelliibacteriota</taxon>
    </lineage>
</organism>
<sequence length="323" mass="36463">MNEVNKKKILVTGSAGFIGSHISERLAKDGHEVIGIDNFSDYYSRDLKEKNVYDIKRVGVKFFEIDLVTDDLSEVVNGVTHVVHCAAQPGLSDLVHKDIFFRNNVVATEKLLEALKDSKTLQCFIYTSTSSVYGINAHGDEETEPNPISDYGHTKLETENLIRKYQKTHNFPASILRPYSVIGPRERPEKLFTKLIKSVLEEEEFPLFKGSDEHIRSYTYVGDIVDGIVLALFNPDKSVGEIFNIGGGEVTTTGQAIQIVSEIIGKPARIKHLQPRQGDQEYTRANFDKAERVLGYKPKTSFKEAIKRQVEWYIDEIHNGGDR</sequence>
<dbReference type="InterPro" id="IPR036291">
    <property type="entry name" value="NAD(P)-bd_dom_sf"/>
</dbReference>
<gene>
    <name evidence="3" type="ORF">COW81_03400</name>
</gene>
<feature type="domain" description="NAD-dependent epimerase/dehydratase" evidence="2">
    <location>
        <begin position="9"/>
        <end position="246"/>
    </location>
</feature>
<dbReference type="SUPFAM" id="SSF51735">
    <property type="entry name" value="NAD(P)-binding Rossmann-fold domains"/>
    <property type="match status" value="1"/>
</dbReference>
<dbReference type="EMBL" id="PCTT01000044">
    <property type="protein sequence ID" value="PIP86881.1"/>
    <property type="molecule type" value="Genomic_DNA"/>
</dbReference>
<dbReference type="PRINTS" id="PR01713">
    <property type="entry name" value="NUCEPIMERASE"/>
</dbReference>
<reference evidence="3 4" key="1">
    <citation type="submission" date="2017-09" db="EMBL/GenBank/DDBJ databases">
        <title>Depth-based differentiation of microbial function through sediment-hosted aquifers and enrichment of novel symbionts in the deep terrestrial subsurface.</title>
        <authorList>
            <person name="Probst A.J."/>
            <person name="Ladd B."/>
            <person name="Jarett J.K."/>
            <person name="Geller-Mcgrath D.E."/>
            <person name="Sieber C.M."/>
            <person name="Emerson J.B."/>
            <person name="Anantharaman K."/>
            <person name="Thomas B.C."/>
            <person name="Malmstrom R."/>
            <person name="Stieglmeier M."/>
            <person name="Klingl A."/>
            <person name="Woyke T."/>
            <person name="Ryan C.M."/>
            <person name="Banfield J.F."/>
        </authorList>
    </citation>
    <scope>NUCLEOTIDE SEQUENCE [LARGE SCALE GENOMIC DNA]</scope>
    <source>
        <strain evidence="3">CG22_combo_CG10-13_8_21_14_all_36_13</strain>
    </source>
</reference>
<dbReference type="PANTHER" id="PTHR43000">
    <property type="entry name" value="DTDP-D-GLUCOSE 4,6-DEHYDRATASE-RELATED"/>
    <property type="match status" value="1"/>
</dbReference>
<evidence type="ECO:0000313" key="4">
    <source>
        <dbReference type="Proteomes" id="UP000231143"/>
    </source>
</evidence>
<evidence type="ECO:0000259" key="2">
    <source>
        <dbReference type="Pfam" id="PF01370"/>
    </source>
</evidence>
<dbReference type="Pfam" id="PF01370">
    <property type="entry name" value="Epimerase"/>
    <property type="match status" value="1"/>
</dbReference>
<proteinExistence type="inferred from homology"/>
<protein>
    <submittedName>
        <fullName evidence="3">3-beta hydroxysteroid dehydrogenase</fullName>
    </submittedName>
</protein>
<accession>A0A2H0DY09</accession>
<comment type="similarity">
    <text evidence="1">Belongs to the NAD(P)-dependent epimerase/dehydratase family.</text>
</comment>
<comment type="caution">
    <text evidence="3">The sequence shown here is derived from an EMBL/GenBank/DDBJ whole genome shotgun (WGS) entry which is preliminary data.</text>
</comment>
<name>A0A2H0DY09_9BACT</name>
<evidence type="ECO:0000256" key="1">
    <source>
        <dbReference type="ARBA" id="ARBA00007637"/>
    </source>
</evidence>
<dbReference type="InterPro" id="IPR001509">
    <property type="entry name" value="Epimerase_deHydtase"/>
</dbReference>